<name>A0A8T2RGS7_CERRI</name>
<dbReference type="GO" id="GO:0003746">
    <property type="term" value="F:translation elongation factor activity"/>
    <property type="evidence" value="ECO:0007669"/>
    <property type="project" value="UniProtKB-KW"/>
</dbReference>
<dbReference type="InterPro" id="IPR050100">
    <property type="entry name" value="TRAFAC_GTPase_members"/>
</dbReference>
<dbReference type="InterPro" id="IPR004160">
    <property type="entry name" value="Transl_elong_EFTu/EF1A_C"/>
</dbReference>
<dbReference type="InterPro" id="IPR009001">
    <property type="entry name" value="Transl_elong_EF1A/Init_IF2_C"/>
</dbReference>
<feature type="region of interest" description="Disordered" evidence="8">
    <location>
        <begin position="436"/>
        <end position="471"/>
    </location>
</feature>
<comment type="function">
    <text evidence="1">This protein promotes the GTP-dependent binding of aminoacyl-tRNA to the A-site of ribosomes during protein biosynthesis.</text>
</comment>
<dbReference type="EMBL" id="CM035432">
    <property type="protein sequence ID" value="KAH7295616.1"/>
    <property type="molecule type" value="Genomic_DNA"/>
</dbReference>
<feature type="domain" description="Translation elongation factor EFTu/EF1A C-terminal" evidence="10">
    <location>
        <begin position="301"/>
        <end position="379"/>
    </location>
</feature>
<dbReference type="AlphaFoldDB" id="A0A8T2RGS7"/>
<evidence type="ECO:0008006" key="13">
    <source>
        <dbReference type="Google" id="ProtNLM"/>
    </source>
</evidence>
<dbReference type="Pfam" id="PF03143">
    <property type="entry name" value="GTP_EFTU_D3"/>
    <property type="match status" value="1"/>
</dbReference>
<accession>A0A8T2RGS7</accession>
<organism evidence="11 12">
    <name type="scientific">Ceratopteris richardii</name>
    <name type="common">Triangle waterfern</name>
    <dbReference type="NCBI Taxonomy" id="49495"/>
    <lineage>
        <taxon>Eukaryota</taxon>
        <taxon>Viridiplantae</taxon>
        <taxon>Streptophyta</taxon>
        <taxon>Embryophyta</taxon>
        <taxon>Tracheophyta</taxon>
        <taxon>Polypodiopsida</taxon>
        <taxon>Polypodiidae</taxon>
        <taxon>Polypodiales</taxon>
        <taxon>Pteridineae</taxon>
        <taxon>Pteridaceae</taxon>
        <taxon>Parkerioideae</taxon>
        <taxon>Ceratopteris</taxon>
    </lineage>
</organism>
<dbReference type="PRINTS" id="PR00315">
    <property type="entry name" value="ELONGATNFCT"/>
</dbReference>
<sequence>MQGGMGVLSLELCLKTPCNRSCEGHSPLLQEPPSAMGNVDSGKSTTGHLIYKLGGIEKRVIERFEKEAAEMNKKSFKYAWVLDKLNAECERGITMDLAFWKFKTTNTGPSQADCAVLIIDSTTGGFEAGICKDGQPREHALLDFTLGVRQMICCCNKMDGTMPKYSQSRYEEIKERFQITSRKWLITLMRFFLFPYLHWTCYQNQRGHRISLFVCHFRMRPRLVVLGLLPVGKAETGIPRSGMVVAFAPTGLTNEVKPFEMHHEALTEALPGDKDDFNVKNVAVKNLKRGFVASDSKNDPTKKAASFTAQVIIMNHPDQIGNGYAPVLDCHTSHIAKLEKEPKLLKNGDVGFVKMIPTKPMTVETFAGQTVAVGVIKAVGECSRIGYTEVMMGENGDFNQAKALLSFLLETISLQNFPEGFYRETEQACNAGLTSSLEESMAQTSSNRPERALPDAGSTPEKCEHINHNGASSSLQRSSFIDDSAIATLASHELATIESVNSVHPECRLDSARSEAD</sequence>
<keyword evidence="5" id="KW-0251">Elongation factor</keyword>
<comment type="similarity">
    <text evidence="2">Belongs to the TRAFAC class translation factor GTPase superfamily. Classic translation factor GTPase family. EF-Tu/EF-1A subfamily.</text>
</comment>
<evidence type="ECO:0000256" key="8">
    <source>
        <dbReference type="SAM" id="MobiDB-lite"/>
    </source>
</evidence>
<dbReference type="Proteomes" id="UP000825935">
    <property type="component" value="Chromosome 27"/>
</dbReference>
<evidence type="ECO:0000313" key="12">
    <source>
        <dbReference type="Proteomes" id="UP000825935"/>
    </source>
</evidence>
<dbReference type="InterPro" id="IPR009000">
    <property type="entry name" value="Transl_B-barrel_sf"/>
</dbReference>
<dbReference type="PANTHER" id="PTHR23115">
    <property type="entry name" value="TRANSLATION FACTOR"/>
    <property type="match status" value="1"/>
</dbReference>
<keyword evidence="6" id="KW-0648">Protein biosynthesis</keyword>
<dbReference type="SUPFAM" id="SSF50447">
    <property type="entry name" value="Translation proteins"/>
    <property type="match status" value="1"/>
</dbReference>
<keyword evidence="12" id="KW-1185">Reference proteome</keyword>
<evidence type="ECO:0000256" key="1">
    <source>
        <dbReference type="ARBA" id="ARBA00003982"/>
    </source>
</evidence>
<dbReference type="Pfam" id="PF00009">
    <property type="entry name" value="GTP_EFTU"/>
    <property type="match status" value="1"/>
</dbReference>
<keyword evidence="4" id="KW-0547">Nucleotide-binding</keyword>
<protein>
    <recommendedName>
        <fullName evidence="13">Elongation factor 1-alpha</fullName>
    </recommendedName>
</protein>
<evidence type="ECO:0000256" key="5">
    <source>
        <dbReference type="ARBA" id="ARBA00022768"/>
    </source>
</evidence>
<feature type="compositionally biased region" description="Polar residues" evidence="8">
    <location>
        <begin position="436"/>
        <end position="447"/>
    </location>
</feature>
<evidence type="ECO:0000259" key="9">
    <source>
        <dbReference type="Pfam" id="PF00009"/>
    </source>
</evidence>
<evidence type="ECO:0000256" key="6">
    <source>
        <dbReference type="ARBA" id="ARBA00022917"/>
    </source>
</evidence>
<dbReference type="Gene3D" id="3.40.50.300">
    <property type="entry name" value="P-loop containing nucleotide triphosphate hydrolases"/>
    <property type="match status" value="2"/>
</dbReference>
<feature type="domain" description="Tr-type G" evidence="9">
    <location>
        <begin position="36"/>
        <end position="106"/>
    </location>
</feature>
<dbReference type="SUPFAM" id="SSF52540">
    <property type="entry name" value="P-loop containing nucleoside triphosphate hydrolases"/>
    <property type="match status" value="1"/>
</dbReference>
<dbReference type="InterPro" id="IPR027417">
    <property type="entry name" value="P-loop_NTPase"/>
</dbReference>
<evidence type="ECO:0000256" key="2">
    <source>
        <dbReference type="ARBA" id="ARBA00007249"/>
    </source>
</evidence>
<evidence type="ECO:0000256" key="7">
    <source>
        <dbReference type="ARBA" id="ARBA00023134"/>
    </source>
</evidence>
<evidence type="ECO:0000313" key="11">
    <source>
        <dbReference type="EMBL" id="KAH7295616.1"/>
    </source>
</evidence>
<evidence type="ECO:0000256" key="4">
    <source>
        <dbReference type="ARBA" id="ARBA00022741"/>
    </source>
</evidence>
<keyword evidence="7" id="KW-0342">GTP-binding</keyword>
<evidence type="ECO:0000256" key="3">
    <source>
        <dbReference type="ARBA" id="ARBA00022528"/>
    </source>
</evidence>
<comment type="caution">
    <text evidence="11">The sequence shown here is derived from an EMBL/GenBank/DDBJ whole genome shotgun (WGS) entry which is preliminary data.</text>
</comment>
<keyword evidence="3" id="KW-0934">Plastid</keyword>
<keyword evidence="3" id="KW-0150">Chloroplast</keyword>
<reference evidence="11 12" key="1">
    <citation type="submission" date="2021-08" db="EMBL/GenBank/DDBJ databases">
        <title>WGS assembly of Ceratopteris richardii.</title>
        <authorList>
            <person name="Marchant D.B."/>
            <person name="Chen G."/>
            <person name="Jenkins J."/>
            <person name="Shu S."/>
            <person name="Leebens-Mack J."/>
            <person name="Grimwood J."/>
            <person name="Schmutz J."/>
            <person name="Soltis P."/>
            <person name="Soltis D."/>
            <person name="Chen Z.-H."/>
        </authorList>
    </citation>
    <scope>NUCLEOTIDE SEQUENCE [LARGE SCALE GENOMIC DNA]</scope>
    <source>
        <strain evidence="11">Whitten #5841</strain>
        <tissue evidence="11">Leaf</tissue>
    </source>
</reference>
<dbReference type="SUPFAM" id="SSF50465">
    <property type="entry name" value="EF-Tu/eEF-1alpha/eIF2-gamma C-terminal domain"/>
    <property type="match status" value="1"/>
</dbReference>
<dbReference type="InterPro" id="IPR000795">
    <property type="entry name" value="T_Tr_GTP-bd_dom"/>
</dbReference>
<dbReference type="GO" id="GO:0005525">
    <property type="term" value="F:GTP binding"/>
    <property type="evidence" value="ECO:0007669"/>
    <property type="project" value="UniProtKB-KW"/>
</dbReference>
<proteinExistence type="inferred from homology"/>
<dbReference type="GO" id="GO:0003924">
    <property type="term" value="F:GTPase activity"/>
    <property type="evidence" value="ECO:0007669"/>
    <property type="project" value="InterPro"/>
</dbReference>
<dbReference type="Gene3D" id="2.40.30.10">
    <property type="entry name" value="Translation factors"/>
    <property type="match status" value="2"/>
</dbReference>
<evidence type="ECO:0000259" key="10">
    <source>
        <dbReference type="Pfam" id="PF03143"/>
    </source>
</evidence>
<gene>
    <name evidence="11" type="ORF">KP509_27G057500</name>
</gene>